<reference evidence="1 2" key="1">
    <citation type="submission" date="2021-06" db="EMBL/GenBank/DDBJ databases">
        <title>Caerostris extrusa draft genome.</title>
        <authorList>
            <person name="Kono N."/>
            <person name="Arakawa K."/>
        </authorList>
    </citation>
    <scope>NUCLEOTIDE SEQUENCE [LARGE SCALE GENOMIC DNA]</scope>
</reference>
<dbReference type="Proteomes" id="UP001054945">
    <property type="component" value="Unassembled WGS sequence"/>
</dbReference>
<organism evidence="1 2">
    <name type="scientific">Caerostris extrusa</name>
    <name type="common">Bark spider</name>
    <name type="synonym">Caerostris bankana</name>
    <dbReference type="NCBI Taxonomy" id="172846"/>
    <lineage>
        <taxon>Eukaryota</taxon>
        <taxon>Metazoa</taxon>
        <taxon>Ecdysozoa</taxon>
        <taxon>Arthropoda</taxon>
        <taxon>Chelicerata</taxon>
        <taxon>Arachnida</taxon>
        <taxon>Araneae</taxon>
        <taxon>Araneomorphae</taxon>
        <taxon>Entelegynae</taxon>
        <taxon>Araneoidea</taxon>
        <taxon>Araneidae</taxon>
        <taxon>Caerostris</taxon>
    </lineage>
</organism>
<keyword evidence="2" id="KW-1185">Reference proteome</keyword>
<evidence type="ECO:0000313" key="2">
    <source>
        <dbReference type="Proteomes" id="UP001054945"/>
    </source>
</evidence>
<proteinExistence type="predicted"/>
<dbReference type="EMBL" id="BPLR01019338">
    <property type="protein sequence ID" value="GIX66744.1"/>
    <property type="molecule type" value="Genomic_DNA"/>
</dbReference>
<accession>A0AAV4M314</accession>
<evidence type="ECO:0000313" key="1">
    <source>
        <dbReference type="EMBL" id="GIX66744.1"/>
    </source>
</evidence>
<name>A0AAV4M314_CAEEX</name>
<protein>
    <submittedName>
        <fullName evidence="1">Uncharacterized protein</fullName>
    </submittedName>
</protein>
<gene>
    <name evidence="1" type="ORF">CEXT_258591</name>
</gene>
<comment type="caution">
    <text evidence="1">The sequence shown here is derived from an EMBL/GenBank/DDBJ whole genome shotgun (WGS) entry which is preliminary data.</text>
</comment>
<sequence>MPGGDCGTSPTIRQYPSRKQGLLQHDQSSSLLAAGSGTGGGRWGIQVQGGLQEGQDCEHCHHFEGHRLCQLSHVYIEEVMVLISIAKIGTIKLAEECGSRLWSVTVQLNVHDFPPYIQQICLIIVARKKGSGHVDVWPTSSGTTSSRLLLLGPRTESVYCRFMQCFFYKICHDEW</sequence>
<dbReference type="AlphaFoldDB" id="A0AAV4M314"/>